<reference evidence="2 3" key="1">
    <citation type="journal article" date="2016" name="Int. J. Syst. Evol. Microbiol.">
        <title>Pyruvatibacter mobilis gen. nov., sp. nov., a marine bacterium from the culture broth of Picochlorum sp. 122.</title>
        <authorList>
            <person name="Wang G."/>
            <person name="Tang M."/>
            <person name="Wu H."/>
            <person name="Dai S."/>
            <person name="Li T."/>
            <person name="Chen C."/>
            <person name="He H."/>
            <person name="Fan J."/>
            <person name="Xiang W."/>
            <person name="Li X."/>
        </authorList>
    </citation>
    <scope>NUCLEOTIDE SEQUENCE [LARGE SCALE GENOMIC DNA]</scope>
    <source>
        <strain evidence="2 3">GYP-11</strain>
    </source>
</reference>
<dbReference type="GeneID" id="300654225"/>
<feature type="domain" description="AB hydrolase-1" evidence="1">
    <location>
        <begin position="60"/>
        <end position="160"/>
    </location>
</feature>
<dbReference type="GO" id="GO:0016020">
    <property type="term" value="C:membrane"/>
    <property type="evidence" value="ECO:0007669"/>
    <property type="project" value="TreeGrafter"/>
</dbReference>
<sequence>MKWIVIGLGILLAAAALAYVAAGMARKPMDEAARAKAPGDLVQVSAGRLHVRRDGPADGPVVVMVHGFSTPNFIFEQNVAALTEAGLRVIRFDHFGRGWSDRPMGPYDTDFYDRALLELMDAEGLTAPVGLVGLSMGGPIVAEFAARHPERVSGVFLFVPAGFDVAGTDSTAARLVRTPLIGDLIWRVAGESILLGDPQYQEEGLEPENRLAGDVAEQMQYRGYFHALLSTMRHMKLTGREDTFARLAETGLPVTALFGADDPTVQVSSAARLEETVPAATVHVLEGADHGLNYKRHADANPLLVTFFTEGPGAPAR</sequence>
<dbReference type="PRINTS" id="PR00111">
    <property type="entry name" value="ABHYDROLASE"/>
</dbReference>
<dbReference type="Pfam" id="PF00561">
    <property type="entry name" value="Abhydrolase_1"/>
    <property type="match status" value="1"/>
</dbReference>
<accession>A0A845QEF8</accession>
<evidence type="ECO:0000313" key="2">
    <source>
        <dbReference type="EMBL" id="NBG96932.1"/>
    </source>
</evidence>
<evidence type="ECO:0000259" key="1">
    <source>
        <dbReference type="Pfam" id="PF00561"/>
    </source>
</evidence>
<dbReference type="Proteomes" id="UP000470384">
    <property type="component" value="Unassembled WGS sequence"/>
</dbReference>
<dbReference type="InterPro" id="IPR029058">
    <property type="entry name" value="AB_hydrolase_fold"/>
</dbReference>
<dbReference type="PANTHER" id="PTHR43798:SF33">
    <property type="entry name" value="HYDROLASE, PUTATIVE (AFU_ORTHOLOGUE AFUA_2G14860)-RELATED"/>
    <property type="match status" value="1"/>
</dbReference>
<dbReference type="GO" id="GO:0016787">
    <property type="term" value="F:hydrolase activity"/>
    <property type="evidence" value="ECO:0007669"/>
    <property type="project" value="UniProtKB-KW"/>
</dbReference>
<evidence type="ECO:0000313" key="3">
    <source>
        <dbReference type="Proteomes" id="UP000470384"/>
    </source>
</evidence>
<organism evidence="2 3">
    <name type="scientific">Pyruvatibacter mobilis</name>
    <dbReference type="NCBI Taxonomy" id="1712261"/>
    <lineage>
        <taxon>Bacteria</taxon>
        <taxon>Pseudomonadati</taxon>
        <taxon>Pseudomonadota</taxon>
        <taxon>Alphaproteobacteria</taxon>
        <taxon>Hyphomicrobiales</taxon>
        <taxon>Parvibaculaceae</taxon>
        <taxon>Pyruvatibacter</taxon>
    </lineage>
</organism>
<gene>
    <name evidence="2" type="ORF">GTQ45_14425</name>
</gene>
<dbReference type="PANTHER" id="PTHR43798">
    <property type="entry name" value="MONOACYLGLYCEROL LIPASE"/>
    <property type="match status" value="1"/>
</dbReference>
<keyword evidence="2" id="KW-0378">Hydrolase</keyword>
<dbReference type="AlphaFoldDB" id="A0A845QEF8"/>
<dbReference type="Gene3D" id="3.40.50.1820">
    <property type="entry name" value="alpha/beta hydrolase"/>
    <property type="match status" value="1"/>
</dbReference>
<dbReference type="InterPro" id="IPR000073">
    <property type="entry name" value="AB_hydrolase_1"/>
</dbReference>
<dbReference type="RefSeq" id="WP_160588924.1">
    <property type="nucleotide sequence ID" value="NZ_BMHN01000001.1"/>
</dbReference>
<name>A0A845QEF8_9HYPH</name>
<proteinExistence type="predicted"/>
<comment type="caution">
    <text evidence="2">The sequence shown here is derived from an EMBL/GenBank/DDBJ whole genome shotgun (WGS) entry which is preliminary data.</text>
</comment>
<dbReference type="OrthoDB" id="7267294at2"/>
<protein>
    <submittedName>
        <fullName evidence="2">Alpha/beta fold hydrolase</fullName>
    </submittedName>
</protein>
<dbReference type="SUPFAM" id="SSF53474">
    <property type="entry name" value="alpha/beta-Hydrolases"/>
    <property type="match status" value="1"/>
</dbReference>
<dbReference type="InterPro" id="IPR050266">
    <property type="entry name" value="AB_hydrolase_sf"/>
</dbReference>
<dbReference type="EMBL" id="WXYQ01000012">
    <property type="protein sequence ID" value="NBG96932.1"/>
    <property type="molecule type" value="Genomic_DNA"/>
</dbReference>
<keyword evidence="3" id="KW-1185">Reference proteome</keyword>